<dbReference type="Pfam" id="PF02086">
    <property type="entry name" value="MethyltransfD12"/>
    <property type="match status" value="1"/>
</dbReference>
<sequence>GLKKHWKGEEILDKLDLAAYFYFNHNTSYGPHFLGWPSSVYLQQKRYQKLIEKVRNFHVENMEVECASFEGIMPKYKNDFLYCDPPYYLGEDSTTFVGMYPHRNFPIYHNGFKHDKLRDLLMEHKGGFILSYNDCSTIRKWYKDFEMISPSWQYTFSQGDTRIGENRLRDNNGSYVKHSHELLIWRLP</sequence>
<evidence type="ECO:0000256" key="1">
    <source>
        <dbReference type="ARBA" id="ARBA00011900"/>
    </source>
</evidence>
<dbReference type="EC" id="2.1.1.72" evidence="1"/>
<comment type="catalytic activity">
    <reaction evidence="5">
        <text>a 2'-deoxyadenosine in DNA + S-adenosyl-L-methionine = an N(6)-methyl-2'-deoxyadenosine in DNA + S-adenosyl-L-homocysteine + H(+)</text>
        <dbReference type="Rhea" id="RHEA:15197"/>
        <dbReference type="Rhea" id="RHEA-COMP:12418"/>
        <dbReference type="Rhea" id="RHEA-COMP:12419"/>
        <dbReference type="ChEBI" id="CHEBI:15378"/>
        <dbReference type="ChEBI" id="CHEBI:57856"/>
        <dbReference type="ChEBI" id="CHEBI:59789"/>
        <dbReference type="ChEBI" id="CHEBI:90615"/>
        <dbReference type="ChEBI" id="CHEBI:90616"/>
        <dbReference type="EC" id="2.1.1.72"/>
    </reaction>
</comment>
<gene>
    <name evidence="6" type="ORF">S03H2_63057</name>
</gene>
<dbReference type="GO" id="GO:0032259">
    <property type="term" value="P:methylation"/>
    <property type="evidence" value="ECO:0007669"/>
    <property type="project" value="UniProtKB-KW"/>
</dbReference>
<evidence type="ECO:0000313" key="6">
    <source>
        <dbReference type="EMBL" id="GAH81802.1"/>
    </source>
</evidence>
<dbReference type="GO" id="GO:0009007">
    <property type="term" value="F:site-specific DNA-methyltransferase (adenine-specific) activity"/>
    <property type="evidence" value="ECO:0007669"/>
    <property type="project" value="UniProtKB-EC"/>
</dbReference>
<dbReference type="GO" id="GO:0043565">
    <property type="term" value="F:sequence-specific DNA binding"/>
    <property type="evidence" value="ECO:0007669"/>
    <property type="project" value="TreeGrafter"/>
</dbReference>
<feature type="non-terminal residue" evidence="6">
    <location>
        <position position="1"/>
    </location>
</feature>
<evidence type="ECO:0000256" key="4">
    <source>
        <dbReference type="ARBA" id="ARBA00022691"/>
    </source>
</evidence>
<evidence type="ECO:0000256" key="2">
    <source>
        <dbReference type="ARBA" id="ARBA00022603"/>
    </source>
</evidence>
<dbReference type="InterPro" id="IPR012327">
    <property type="entry name" value="MeTrfase_D12"/>
</dbReference>
<dbReference type="GO" id="GO:0006298">
    <property type="term" value="P:mismatch repair"/>
    <property type="evidence" value="ECO:0007669"/>
    <property type="project" value="TreeGrafter"/>
</dbReference>
<proteinExistence type="predicted"/>
<dbReference type="PANTHER" id="PTHR30481">
    <property type="entry name" value="DNA ADENINE METHYLASE"/>
    <property type="match status" value="1"/>
</dbReference>
<dbReference type="InterPro" id="IPR002052">
    <property type="entry name" value="DNA_methylase_N6_adenine_CS"/>
</dbReference>
<keyword evidence="3" id="KW-0808">Transferase</keyword>
<name>X1IJB2_9ZZZZ</name>
<dbReference type="AlphaFoldDB" id="X1IJB2"/>
<dbReference type="InterPro" id="IPR029063">
    <property type="entry name" value="SAM-dependent_MTases_sf"/>
</dbReference>
<accession>X1IJB2</accession>
<keyword evidence="2" id="KW-0489">Methyltransferase</keyword>
<keyword evidence="4" id="KW-0949">S-adenosyl-L-methionine</keyword>
<dbReference type="SUPFAM" id="SSF53335">
    <property type="entry name" value="S-adenosyl-L-methionine-dependent methyltransferases"/>
    <property type="match status" value="1"/>
</dbReference>
<evidence type="ECO:0000256" key="5">
    <source>
        <dbReference type="ARBA" id="ARBA00047942"/>
    </source>
</evidence>
<dbReference type="GO" id="GO:1904047">
    <property type="term" value="F:S-adenosyl-L-methionine binding"/>
    <property type="evidence" value="ECO:0007669"/>
    <property type="project" value="TreeGrafter"/>
</dbReference>
<dbReference type="EMBL" id="BARU01040821">
    <property type="protein sequence ID" value="GAH81802.1"/>
    <property type="molecule type" value="Genomic_DNA"/>
</dbReference>
<dbReference type="PROSITE" id="PS00092">
    <property type="entry name" value="N6_MTASE"/>
    <property type="match status" value="1"/>
</dbReference>
<dbReference type="GO" id="GO:0009307">
    <property type="term" value="P:DNA restriction-modification system"/>
    <property type="evidence" value="ECO:0007669"/>
    <property type="project" value="InterPro"/>
</dbReference>
<dbReference type="Gene3D" id="3.40.50.150">
    <property type="entry name" value="Vaccinia Virus protein VP39"/>
    <property type="match status" value="1"/>
</dbReference>
<protein>
    <recommendedName>
        <fullName evidence="1">site-specific DNA-methyltransferase (adenine-specific)</fullName>
        <ecNumber evidence="1">2.1.1.72</ecNumber>
    </recommendedName>
</protein>
<evidence type="ECO:0000256" key="3">
    <source>
        <dbReference type="ARBA" id="ARBA00022679"/>
    </source>
</evidence>
<reference evidence="6" key="1">
    <citation type="journal article" date="2014" name="Front. Microbiol.">
        <title>High frequency of phylogenetically diverse reductive dehalogenase-homologous genes in deep subseafloor sedimentary metagenomes.</title>
        <authorList>
            <person name="Kawai M."/>
            <person name="Futagami T."/>
            <person name="Toyoda A."/>
            <person name="Takaki Y."/>
            <person name="Nishi S."/>
            <person name="Hori S."/>
            <person name="Arai W."/>
            <person name="Tsubouchi T."/>
            <person name="Morono Y."/>
            <person name="Uchiyama I."/>
            <person name="Ito T."/>
            <person name="Fujiyama A."/>
            <person name="Inagaki F."/>
            <person name="Takami H."/>
        </authorList>
    </citation>
    <scope>NUCLEOTIDE SEQUENCE</scope>
    <source>
        <strain evidence="6">Expedition CK06-06</strain>
    </source>
</reference>
<organism evidence="6">
    <name type="scientific">marine sediment metagenome</name>
    <dbReference type="NCBI Taxonomy" id="412755"/>
    <lineage>
        <taxon>unclassified sequences</taxon>
        <taxon>metagenomes</taxon>
        <taxon>ecological metagenomes</taxon>
    </lineage>
</organism>
<comment type="caution">
    <text evidence="6">The sequence shown here is derived from an EMBL/GenBank/DDBJ whole genome shotgun (WGS) entry which is preliminary data.</text>
</comment>